<protein>
    <recommendedName>
        <fullName evidence="2">3-isopropylmalate dehydratase small subunit</fullName>
    </recommendedName>
    <alternativeName>
        <fullName evidence="4">Alpha-IPM isomerase</fullName>
    </alternativeName>
    <alternativeName>
        <fullName evidence="5">Isopropylmalate isomerase</fullName>
    </alternativeName>
</protein>
<dbReference type="NCBIfam" id="TIGR02087">
    <property type="entry name" value="LEUD_arch"/>
    <property type="match status" value="1"/>
</dbReference>
<sequence length="172" mass="18188">MSSAGSRGRVWLFGDDINTDLIQPSPVVLLPIEEQVSHVFEANRPGWVERVRPGDLIVAGRNFGTGSSRPAAKVLRRLGLGGVIAESINGLFFRNCVNLGLPALECPGVAGAFAEGEEAGFDLATGTVHNLTRGTQLAGRPWATELRQILAAGGLIEQLEAEGLLLTNTTNC</sequence>
<dbReference type="EMBL" id="JBHSQW010000034">
    <property type="protein sequence ID" value="MFC5995764.1"/>
    <property type="molecule type" value="Genomic_DNA"/>
</dbReference>
<keyword evidence="8" id="KW-1185">Reference proteome</keyword>
<evidence type="ECO:0000313" key="8">
    <source>
        <dbReference type="Proteomes" id="UP001596302"/>
    </source>
</evidence>
<dbReference type="Proteomes" id="UP001596302">
    <property type="component" value="Unassembled WGS sequence"/>
</dbReference>
<evidence type="ECO:0000256" key="5">
    <source>
        <dbReference type="ARBA" id="ARBA00033368"/>
    </source>
</evidence>
<gene>
    <name evidence="7" type="ORF">ACFQE5_16245</name>
</gene>
<organism evidence="7 8">
    <name type="scientific">Pseudonocardia hispaniensis</name>
    <dbReference type="NCBI Taxonomy" id="904933"/>
    <lineage>
        <taxon>Bacteria</taxon>
        <taxon>Bacillati</taxon>
        <taxon>Actinomycetota</taxon>
        <taxon>Actinomycetes</taxon>
        <taxon>Pseudonocardiales</taxon>
        <taxon>Pseudonocardiaceae</taxon>
        <taxon>Pseudonocardia</taxon>
    </lineage>
</organism>
<reference evidence="8" key="1">
    <citation type="journal article" date="2019" name="Int. J. Syst. Evol. Microbiol.">
        <title>The Global Catalogue of Microorganisms (GCM) 10K type strain sequencing project: providing services to taxonomists for standard genome sequencing and annotation.</title>
        <authorList>
            <consortium name="The Broad Institute Genomics Platform"/>
            <consortium name="The Broad Institute Genome Sequencing Center for Infectious Disease"/>
            <person name="Wu L."/>
            <person name="Ma J."/>
        </authorList>
    </citation>
    <scope>NUCLEOTIDE SEQUENCE [LARGE SCALE GENOMIC DNA]</scope>
    <source>
        <strain evidence="8">CCM 8391</strain>
    </source>
</reference>
<evidence type="ECO:0000256" key="3">
    <source>
        <dbReference type="ARBA" id="ARBA00023239"/>
    </source>
</evidence>
<keyword evidence="3" id="KW-0456">Lyase</keyword>
<feature type="domain" description="Aconitase A/isopropylmalate dehydratase small subunit swivel" evidence="6">
    <location>
        <begin position="53"/>
        <end position="105"/>
    </location>
</feature>
<dbReference type="SUPFAM" id="SSF52016">
    <property type="entry name" value="LeuD/IlvD-like"/>
    <property type="match status" value="1"/>
</dbReference>
<proteinExistence type="inferred from homology"/>
<dbReference type="Gene3D" id="3.20.19.10">
    <property type="entry name" value="Aconitase, domain 4"/>
    <property type="match status" value="1"/>
</dbReference>
<dbReference type="PANTHER" id="PTHR43345:SF2">
    <property type="entry name" value="3-ISOPROPYLMALATE DEHYDRATASE SMALL SUBUNIT 1"/>
    <property type="match status" value="1"/>
</dbReference>
<comment type="caution">
    <text evidence="7">The sequence shown here is derived from an EMBL/GenBank/DDBJ whole genome shotgun (WGS) entry which is preliminary data.</text>
</comment>
<dbReference type="InterPro" id="IPR015928">
    <property type="entry name" value="Aconitase/3IPM_dehydase_swvl"/>
</dbReference>
<dbReference type="InterPro" id="IPR000573">
    <property type="entry name" value="AconitaseA/IPMdHydase_ssu_swvl"/>
</dbReference>
<comment type="similarity">
    <text evidence="1">Belongs to the LeuD family. LeuD type 2 subfamily.</text>
</comment>
<evidence type="ECO:0000256" key="1">
    <source>
        <dbReference type="ARBA" id="ARBA00009869"/>
    </source>
</evidence>
<name>A0ABW1J541_9PSEU</name>
<dbReference type="RefSeq" id="WP_379586026.1">
    <property type="nucleotide sequence ID" value="NZ_JBHSQW010000034.1"/>
</dbReference>
<evidence type="ECO:0000256" key="2">
    <source>
        <dbReference type="ARBA" id="ARBA00017233"/>
    </source>
</evidence>
<dbReference type="PANTHER" id="PTHR43345">
    <property type="entry name" value="3-ISOPROPYLMALATE DEHYDRATASE SMALL SUBUNIT 2-RELATED-RELATED"/>
    <property type="match status" value="1"/>
</dbReference>
<evidence type="ECO:0000256" key="4">
    <source>
        <dbReference type="ARBA" id="ARBA00031631"/>
    </source>
</evidence>
<dbReference type="InterPro" id="IPR050075">
    <property type="entry name" value="LeuD"/>
</dbReference>
<accession>A0ABW1J541</accession>
<dbReference type="Pfam" id="PF00694">
    <property type="entry name" value="Aconitase_C"/>
    <property type="match status" value="1"/>
</dbReference>
<dbReference type="InterPro" id="IPR011827">
    <property type="entry name" value="LeuD_type2/HacB/DmdB"/>
</dbReference>
<evidence type="ECO:0000313" key="7">
    <source>
        <dbReference type="EMBL" id="MFC5995764.1"/>
    </source>
</evidence>
<evidence type="ECO:0000259" key="6">
    <source>
        <dbReference type="Pfam" id="PF00694"/>
    </source>
</evidence>